<organism evidence="2 3">
    <name type="scientific">Fischerella thermalis CCMEE 5268</name>
    <dbReference type="NCBI Taxonomy" id="2019662"/>
    <lineage>
        <taxon>Bacteria</taxon>
        <taxon>Bacillati</taxon>
        <taxon>Cyanobacteriota</taxon>
        <taxon>Cyanophyceae</taxon>
        <taxon>Nostocales</taxon>
        <taxon>Hapalosiphonaceae</taxon>
        <taxon>Fischerella</taxon>
    </lineage>
</organism>
<dbReference type="InterPro" id="IPR020346">
    <property type="entry name" value="Uncharacterised_15.3kDa"/>
</dbReference>
<dbReference type="Pfam" id="PF17265">
    <property type="entry name" value="DUF5331"/>
    <property type="match status" value="1"/>
</dbReference>
<dbReference type="AlphaFoldDB" id="A0A2N6KGI0"/>
<reference evidence="2 3" key="1">
    <citation type="submission" date="2017-07" db="EMBL/GenBank/DDBJ databases">
        <title>Genomes of Fischerella (Mastigocladus) sp. strains.</title>
        <authorList>
            <person name="Miller S.R."/>
        </authorList>
    </citation>
    <scope>NUCLEOTIDE SEQUENCE [LARGE SCALE GENOMIC DNA]</scope>
    <source>
        <strain evidence="2 3">CCMEE 5268</strain>
    </source>
</reference>
<accession>A0A2N6KGI0</accession>
<evidence type="ECO:0000256" key="1">
    <source>
        <dbReference type="SAM" id="MobiDB-lite"/>
    </source>
</evidence>
<dbReference type="RefSeq" id="WP_102172756.1">
    <property type="nucleotide sequence ID" value="NZ_NMQA01000123.1"/>
</dbReference>
<name>A0A2N6KGI0_9CYAN</name>
<evidence type="ECO:0008006" key="4">
    <source>
        <dbReference type="Google" id="ProtNLM"/>
    </source>
</evidence>
<protein>
    <recommendedName>
        <fullName evidence="4">DUF5331 domain-containing protein</fullName>
    </recommendedName>
</protein>
<evidence type="ECO:0000313" key="3">
    <source>
        <dbReference type="Proteomes" id="UP000235025"/>
    </source>
</evidence>
<dbReference type="EMBL" id="NMQA01000123">
    <property type="protein sequence ID" value="PLZ98383.1"/>
    <property type="molecule type" value="Genomic_DNA"/>
</dbReference>
<feature type="region of interest" description="Disordered" evidence="1">
    <location>
        <begin position="107"/>
        <end position="130"/>
    </location>
</feature>
<sequence>MNIQQLRESLKLKWVKYFFQNRPWLVKMRIWGTYDGQRRPSSGFILATLSVLEPELDEILPLLLELNNNPDHIVKALGLNFNPEEQMHLIAEDADIIQQKILSETSTNGKVDSQSQATLSSGQLDSSQKGIENNGVVQHDITSRVSTQVQNQKKSLSLLSVVNNFETRSTQVPALAVVGKAESNSKPVPLLTVISKTEKSSKPVRSLLLTSNIKRESQPGSSVIATSRVDSKPKFAKIPQQDLIDNVNSAPAKQKSRLISWIDDFCQGIGWENDEAIYTRF</sequence>
<evidence type="ECO:0000313" key="2">
    <source>
        <dbReference type="EMBL" id="PLZ98383.1"/>
    </source>
</evidence>
<dbReference type="Proteomes" id="UP000235025">
    <property type="component" value="Unassembled WGS sequence"/>
</dbReference>
<comment type="caution">
    <text evidence="2">The sequence shown here is derived from an EMBL/GenBank/DDBJ whole genome shotgun (WGS) entry which is preliminary data.</text>
</comment>
<proteinExistence type="predicted"/>
<gene>
    <name evidence="2" type="ORF">CEN50_11420</name>
</gene>